<feature type="transmembrane region" description="Helical" evidence="6">
    <location>
        <begin position="120"/>
        <end position="140"/>
    </location>
</feature>
<dbReference type="Gene3D" id="1.20.1250.20">
    <property type="entry name" value="MFS general substrate transporter like domains"/>
    <property type="match status" value="1"/>
</dbReference>
<feature type="transmembrane region" description="Helical" evidence="6">
    <location>
        <begin position="152"/>
        <end position="173"/>
    </location>
</feature>
<dbReference type="GO" id="GO:0016020">
    <property type="term" value="C:membrane"/>
    <property type="evidence" value="ECO:0007669"/>
    <property type="project" value="UniProtKB-SubCell"/>
</dbReference>
<protein>
    <submittedName>
        <fullName evidence="7">Transporter</fullName>
    </submittedName>
</protein>
<sequence length="548" mass="58479">MSDAVATPVPAAANAAPPTAPYDLREGLAFAAVSVLLGITQGLGVNLVNVNLTGVQGALGVTTTEASWLTTAYYATNISASLLLTKVRYQYGLRRFADIVIPLYLLLAVAHLFTQHLGSALLVRAALGLAAAPISSLAVLYMVQAFPPGPKVFVGAVLAFAALQLGAPLSRVISEDLLQIGQWQGLNVIDAALAILCVAAINVVRIKPMPTQQMFAKGDGLVFALYATSLALMCVVLTQGRLHWWSDTPWLGLCLAGSVLCFGLYVAIELPREKPLLDLRWLVSPFMLRFLGATLLFRIILSEQTTGAVGLMNTLGFTNDQMHPLFLWITAGTVGGFLLALLALPSQRFGVLGDIALVLIIVAAWMDSQSTVLTRPHDLYVSQTLLATASAMFLASALLQGFSNVIAGGMKNIVSFVAVFSGGQALAGLIGQAWLSTLLQDRQRLHYERLLEHMQLSDPLVVQRLAQLGGAYASTLNDTAARSQQALALLAQQVTQQSYVLAYNDLFRTVALVSTLGFLVFAGAKTHRWHRARRVAQADASMAPAASS</sequence>
<keyword evidence="4 6" id="KW-1133">Transmembrane helix</keyword>
<evidence type="ECO:0000256" key="1">
    <source>
        <dbReference type="ARBA" id="ARBA00004141"/>
    </source>
</evidence>
<comment type="caution">
    <text evidence="7">The sequence shown here is derived from an EMBL/GenBank/DDBJ whole genome shotgun (WGS) entry which is preliminary data.</text>
</comment>
<evidence type="ECO:0000313" key="7">
    <source>
        <dbReference type="EMBL" id="TPG23835.1"/>
    </source>
</evidence>
<dbReference type="RefSeq" id="WP_140844527.1">
    <property type="nucleotide sequence ID" value="NZ_RCZI01000006.1"/>
</dbReference>
<evidence type="ECO:0000256" key="6">
    <source>
        <dbReference type="SAM" id="Phobius"/>
    </source>
</evidence>
<dbReference type="PANTHER" id="PTHR42718">
    <property type="entry name" value="MAJOR FACILITATOR SUPERFAMILY MULTIDRUG TRANSPORTER MFSC"/>
    <property type="match status" value="1"/>
</dbReference>
<name>A0A502DE28_9BURK</name>
<feature type="transmembrane region" description="Helical" evidence="6">
    <location>
        <begin position="349"/>
        <end position="366"/>
    </location>
</feature>
<dbReference type="InterPro" id="IPR036259">
    <property type="entry name" value="MFS_trans_sf"/>
</dbReference>
<proteinExistence type="predicted"/>
<feature type="transmembrane region" description="Helical" evidence="6">
    <location>
        <begin position="386"/>
        <end position="406"/>
    </location>
</feature>
<evidence type="ECO:0000256" key="4">
    <source>
        <dbReference type="ARBA" id="ARBA00022989"/>
    </source>
</evidence>
<dbReference type="EMBL" id="RCZI01000006">
    <property type="protein sequence ID" value="TPG23835.1"/>
    <property type="molecule type" value="Genomic_DNA"/>
</dbReference>
<feature type="transmembrane region" description="Helical" evidence="6">
    <location>
        <begin position="413"/>
        <end position="435"/>
    </location>
</feature>
<evidence type="ECO:0000256" key="2">
    <source>
        <dbReference type="ARBA" id="ARBA00022448"/>
    </source>
</evidence>
<dbReference type="SUPFAM" id="SSF103473">
    <property type="entry name" value="MFS general substrate transporter"/>
    <property type="match status" value="1"/>
</dbReference>
<dbReference type="AlphaFoldDB" id="A0A502DE28"/>
<accession>A0A502DE28</accession>
<feature type="transmembrane region" description="Helical" evidence="6">
    <location>
        <begin position="321"/>
        <end position="342"/>
    </location>
</feature>
<reference evidence="7 8" key="1">
    <citation type="journal article" date="2019" name="Environ. Microbiol.">
        <title>Species interactions and distinct microbial communities in high Arctic permafrost affected cryosols are associated with the CH4 and CO2 gas fluxes.</title>
        <authorList>
            <person name="Altshuler I."/>
            <person name="Hamel J."/>
            <person name="Turney S."/>
            <person name="Magnuson E."/>
            <person name="Levesque R."/>
            <person name="Greer C."/>
            <person name="Whyte L.G."/>
        </authorList>
    </citation>
    <scope>NUCLEOTIDE SEQUENCE [LARGE SCALE GENOMIC DNA]</scope>
    <source>
        <strain evidence="7 8">S06.C</strain>
    </source>
</reference>
<evidence type="ECO:0000256" key="5">
    <source>
        <dbReference type="ARBA" id="ARBA00023136"/>
    </source>
</evidence>
<dbReference type="OrthoDB" id="5314453at2"/>
<keyword evidence="2" id="KW-0813">Transport</keyword>
<feature type="transmembrane region" description="Helical" evidence="6">
    <location>
        <begin position="250"/>
        <end position="268"/>
    </location>
</feature>
<comment type="subcellular location">
    <subcellularLocation>
        <location evidence="1">Membrane</location>
        <topology evidence="1">Multi-pass membrane protein</topology>
    </subcellularLocation>
</comment>
<dbReference type="PANTHER" id="PTHR42718:SF9">
    <property type="entry name" value="MAJOR FACILITATOR SUPERFAMILY MULTIDRUG TRANSPORTER MFSC"/>
    <property type="match status" value="1"/>
</dbReference>
<feature type="transmembrane region" description="Helical" evidence="6">
    <location>
        <begin position="506"/>
        <end position="524"/>
    </location>
</feature>
<feature type="transmembrane region" description="Helical" evidence="6">
    <location>
        <begin position="28"/>
        <end position="48"/>
    </location>
</feature>
<gene>
    <name evidence="7" type="ORF">EAH82_18425</name>
</gene>
<organism evidence="7 8">
    <name type="scientific">Variovorax guangxiensis</name>
    <dbReference type="NCBI Taxonomy" id="1775474"/>
    <lineage>
        <taxon>Bacteria</taxon>
        <taxon>Pseudomonadati</taxon>
        <taxon>Pseudomonadota</taxon>
        <taxon>Betaproteobacteria</taxon>
        <taxon>Burkholderiales</taxon>
        <taxon>Comamonadaceae</taxon>
        <taxon>Variovorax</taxon>
    </lineage>
</organism>
<keyword evidence="5 6" id="KW-0472">Membrane</keyword>
<feature type="transmembrane region" description="Helical" evidence="6">
    <location>
        <begin position="280"/>
        <end position="301"/>
    </location>
</feature>
<feature type="transmembrane region" description="Helical" evidence="6">
    <location>
        <begin position="218"/>
        <end position="238"/>
    </location>
</feature>
<evidence type="ECO:0000256" key="3">
    <source>
        <dbReference type="ARBA" id="ARBA00022692"/>
    </source>
</evidence>
<dbReference type="Proteomes" id="UP000319212">
    <property type="component" value="Unassembled WGS sequence"/>
</dbReference>
<feature type="transmembrane region" description="Helical" evidence="6">
    <location>
        <begin position="96"/>
        <end position="114"/>
    </location>
</feature>
<keyword evidence="3 6" id="KW-0812">Transmembrane</keyword>
<evidence type="ECO:0000313" key="8">
    <source>
        <dbReference type="Proteomes" id="UP000319212"/>
    </source>
</evidence>